<dbReference type="Proteomes" id="UP001472677">
    <property type="component" value="Unassembled WGS sequence"/>
</dbReference>
<accession>A0ABR2EFM7</accession>
<protein>
    <recommendedName>
        <fullName evidence="3">Right handed beta helix domain-containing protein</fullName>
    </recommendedName>
</protein>
<sequence>MRSSGYCGRLSKGIGVAMESSCIIDNEASGCYGIVGNEAASCHDIMGNEAAGFDDIIGNEATGCHGKGRTRRVEKRNM</sequence>
<dbReference type="EMBL" id="JBBPBM010000015">
    <property type="protein sequence ID" value="KAK8559304.1"/>
    <property type="molecule type" value="Genomic_DNA"/>
</dbReference>
<reference evidence="1 2" key="1">
    <citation type="journal article" date="2024" name="G3 (Bethesda)">
        <title>Genome assembly of Hibiscus sabdariffa L. provides insights into metabolisms of medicinal natural products.</title>
        <authorList>
            <person name="Kim T."/>
        </authorList>
    </citation>
    <scope>NUCLEOTIDE SEQUENCE [LARGE SCALE GENOMIC DNA]</scope>
    <source>
        <strain evidence="1">TK-2024</strain>
        <tissue evidence="1">Old leaves</tissue>
    </source>
</reference>
<comment type="caution">
    <text evidence="1">The sequence shown here is derived from an EMBL/GenBank/DDBJ whole genome shotgun (WGS) entry which is preliminary data.</text>
</comment>
<keyword evidence="2" id="KW-1185">Reference proteome</keyword>
<proteinExistence type="predicted"/>
<gene>
    <name evidence="1" type="ORF">V6N12_042583</name>
</gene>
<evidence type="ECO:0000313" key="2">
    <source>
        <dbReference type="Proteomes" id="UP001472677"/>
    </source>
</evidence>
<evidence type="ECO:0000313" key="1">
    <source>
        <dbReference type="EMBL" id="KAK8559304.1"/>
    </source>
</evidence>
<evidence type="ECO:0008006" key="3">
    <source>
        <dbReference type="Google" id="ProtNLM"/>
    </source>
</evidence>
<name>A0ABR2EFM7_9ROSI</name>
<organism evidence="1 2">
    <name type="scientific">Hibiscus sabdariffa</name>
    <name type="common">roselle</name>
    <dbReference type="NCBI Taxonomy" id="183260"/>
    <lineage>
        <taxon>Eukaryota</taxon>
        <taxon>Viridiplantae</taxon>
        <taxon>Streptophyta</taxon>
        <taxon>Embryophyta</taxon>
        <taxon>Tracheophyta</taxon>
        <taxon>Spermatophyta</taxon>
        <taxon>Magnoliopsida</taxon>
        <taxon>eudicotyledons</taxon>
        <taxon>Gunneridae</taxon>
        <taxon>Pentapetalae</taxon>
        <taxon>rosids</taxon>
        <taxon>malvids</taxon>
        <taxon>Malvales</taxon>
        <taxon>Malvaceae</taxon>
        <taxon>Malvoideae</taxon>
        <taxon>Hibiscus</taxon>
    </lineage>
</organism>